<gene>
    <name evidence="2" type="ORF">PAUR_a2192</name>
</gene>
<organism evidence="2 3">
    <name type="scientific">Pseudoalteromonas aurantia 208</name>
    <dbReference type="NCBI Taxonomy" id="1314867"/>
    <lineage>
        <taxon>Bacteria</taxon>
        <taxon>Pseudomonadati</taxon>
        <taxon>Pseudomonadota</taxon>
        <taxon>Gammaproteobacteria</taxon>
        <taxon>Alteromonadales</taxon>
        <taxon>Pseudoalteromonadaceae</taxon>
        <taxon>Pseudoalteromonas</taxon>
    </lineage>
</organism>
<reference evidence="2 3" key="1">
    <citation type="submission" date="2015-03" db="EMBL/GenBank/DDBJ databases">
        <title>Genome sequence of Pseudoalteromonas aurantia.</title>
        <authorList>
            <person name="Xie B.-B."/>
            <person name="Rong J.-C."/>
            <person name="Qin Q.-L."/>
            <person name="Zhang Y.-Z."/>
        </authorList>
    </citation>
    <scope>NUCLEOTIDE SEQUENCE [LARGE SCALE GENOMIC DNA]</scope>
    <source>
        <strain evidence="2 3">208</strain>
    </source>
</reference>
<dbReference type="Proteomes" id="UP000615755">
    <property type="component" value="Unassembled WGS sequence"/>
</dbReference>
<evidence type="ECO:0000313" key="2">
    <source>
        <dbReference type="EMBL" id="MBE0368565.1"/>
    </source>
</evidence>
<protein>
    <recommendedName>
        <fullName evidence="4">Secreted protein</fullName>
    </recommendedName>
</protein>
<accession>A0ABR9EC40</accession>
<evidence type="ECO:0008006" key="4">
    <source>
        <dbReference type="Google" id="ProtNLM"/>
    </source>
</evidence>
<evidence type="ECO:0000313" key="3">
    <source>
        <dbReference type="Proteomes" id="UP000615755"/>
    </source>
</evidence>
<keyword evidence="3" id="KW-1185">Reference proteome</keyword>
<sequence>MKVISLIYVFLLIIPMVTNASGVQSQLQSIELVNDKVVFSLQSSKTHTTPSCAASPTQAQWTFALNDVNGRAMYSMLMTAVAKQQQVEVTSAQICLEQIELVSSIRLVVSQPTPTSSADSQTGQLYLYKGDGVTKLGIYAGQNAAIMYLPIGFPAFLKGYDAKPHALYYLDEQCQGDAYLPENRRYAPYLDPINNRFVKAESERMKNYPDKKVYFYSLDTNDCRYQNFTSANTHGRNYYKANVVAHPLCGLKGCIVK</sequence>
<feature type="chain" id="PRO_5047406353" description="Secreted protein" evidence="1">
    <location>
        <begin position="21"/>
        <end position="257"/>
    </location>
</feature>
<comment type="caution">
    <text evidence="2">The sequence shown here is derived from an EMBL/GenBank/DDBJ whole genome shotgun (WGS) entry which is preliminary data.</text>
</comment>
<name>A0ABR9EC40_9GAMM</name>
<dbReference type="RefSeq" id="WP_192507825.1">
    <property type="nucleotide sequence ID" value="NZ_AQGV01000012.1"/>
</dbReference>
<feature type="signal peptide" evidence="1">
    <location>
        <begin position="1"/>
        <end position="20"/>
    </location>
</feature>
<dbReference type="EMBL" id="AQGV01000012">
    <property type="protein sequence ID" value="MBE0368565.1"/>
    <property type="molecule type" value="Genomic_DNA"/>
</dbReference>
<proteinExistence type="predicted"/>
<evidence type="ECO:0000256" key="1">
    <source>
        <dbReference type="SAM" id="SignalP"/>
    </source>
</evidence>
<keyword evidence="1" id="KW-0732">Signal</keyword>